<dbReference type="Pfam" id="PF00494">
    <property type="entry name" value="SQS_PSY"/>
    <property type="match status" value="1"/>
</dbReference>
<dbReference type="EMBL" id="CP003316">
    <property type="protein sequence ID" value="AFA39984.1"/>
    <property type="molecule type" value="Genomic_DNA"/>
</dbReference>
<dbReference type="CDD" id="cd00683">
    <property type="entry name" value="Trans_IPPS_HH"/>
    <property type="match status" value="1"/>
</dbReference>
<evidence type="ECO:0000256" key="1">
    <source>
        <dbReference type="ARBA" id="ARBA00022679"/>
    </source>
</evidence>
<dbReference type="InterPro" id="IPR008949">
    <property type="entry name" value="Isoprenoid_synthase_dom_sf"/>
</dbReference>
<organism evidence="2 3">
    <name type="scientific">Pyrobaculum oguniense (strain DSM 13380 / JCM 10595 / TE7)</name>
    <dbReference type="NCBI Taxonomy" id="698757"/>
    <lineage>
        <taxon>Archaea</taxon>
        <taxon>Thermoproteota</taxon>
        <taxon>Thermoprotei</taxon>
        <taxon>Thermoproteales</taxon>
        <taxon>Thermoproteaceae</taxon>
        <taxon>Pyrobaculum</taxon>
    </lineage>
</organism>
<dbReference type="KEGG" id="pog:Pogu_1957"/>
<gene>
    <name evidence="2" type="ordered locus">Pogu_1957</name>
</gene>
<dbReference type="AlphaFoldDB" id="H6QCL6"/>
<reference evidence="2 3" key="1">
    <citation type="journal article" date="2012" name="Stand. Genomic Sci.">
        <title>Complete genome sequence of Pyrobaculum oguniense.</title>
        <authorList>
            <person name="Bernick D.L."/>
            <person name="Karplus K."/>
            <person name="Lui L.M."/>
            <person name="Coker J.K."/>
            <person name="Murphy J.N."/>
            <person name="Chan P.P."/>
            <person name="Cozen A.E."/>
            <person name="Lowe T.M."/>
        </authorList>
    </citation>
    <scope>NUCLEOTIDE SEQUENCE [LARGE SCALE GENOMIC DNA]</scope>
    <source>
        <strain evidence="2 3">TE7</strain>
    </source>
</reference>
<dbReference type="HOGENOM" id="CLU_037269_1_2_2"/>
<sequence length="265" mass="31145">MSSIHYAFFRVGRNFFYSSNLFPRAVRDEVAVLYAFVRYVDDLVDRPRPLVEHFYRAWRLLDAALDGRVSPPVIGDFAELAARRGFDRRWVEAFMESMEMDLYKQRYATYGELLRYMYGSAEVIGLFMARILGLPRESHPYAMLLGRAYQLINIIRDVGEDLRLGRVYIPEEDLAKFGLSDIRPGPHFDELIRYELARYHAVQREAEKGYKYIPRRYRPAIKTASDLYKRTAMIISKQPSLVLRRKVRPSFRDVVLLWVKNSLAP</sequence>
<dbReference type="GO" id="GO:0051996">
    <property type="term" value="F:squalene synthase [NAD(P)H] activity"/>
    <property type="evidence" value="ECO:0007669"/>
    <property type="project" value="InterPro"/>
</dbReference>
<dbReference type="EC" id="2.5.1.32" evidence="2"/>
<dbReference type="Proteomes" id="UP000009062">
    <property type="component" value="Chromosome"/>
</dbReference>
<dbReference type="SFLD" id="SFLDG01212">
    <property type="entry name" value="Phytoene_synthase_like"/>
    <property type="match status" value="1"/>
</dbReference>
<evidence type="ECO:0000313" key="3">
    <source>
        <dbReference type="Proteomes" id="UP000009062"/>
    </source>
</evidence>
<accession>H6QCL6</accession>
<dbReference type="InterPro" id="IPR002060">
    <property type="entry name" value="Squ/phyt_synthse"/>
</dbReference>
<dbReference type="eggNOG" id="arCOG02936">
    <property type="taxonomic scope" value="Archaea"/>
</dbReference>
<dbReference type="PROSITE" id="PS01045">
    <property type="entry name" value="SQUALEN_PHYTOEN_SYN_2"/>
    <property type="match status" value="1"/>
</dbReference>
<keyword evidence="3" id="KW-1185">Reference proteome</keyword>
<protein>
    <submittedName>
        <fullName evidence="2">Phytoene/squalene synthetase</fullName>
        <ecNumber evidence="2">2.5.1.32</ecNumber>
    </submittedName>
</protein>
<name>H6QCL6_PYROT</name>
<dbReference type="SUPFAM" id="SSF48576">
    <property type="entry name" value="Terpenoid synthases"/>
    <property type="match status" value="1"/>
</dbReference>
<dbReference type="STRING" id="698757.Pogu_1957"/>
<dbReference type="Gene3D" id="1.10.600.10">
    <property type="entry name" value="Farnesyl Diphosphate Synthase"/>
    <property type="match status" value="1"/>
</dbReference>
<dbReference type="InterPro" id="IPR019845">
    <property type="entry name" value="Squalene/phytoene_synthase_CS"/>
</dbReference>
<dbReference type="GO" id="GO:0004311">
    <property type="term" value="F:geranylgeranyl diphosphate synthase activity"/>
    <property type="evidence" value="ECO:0007669"/>
    <property type="project" value="InterPro"/>
</dbReference>
<dbReference type="PANTHER" id="PTHR31480">
    <property type="entry name" value="BIFUNCTIONAL LYCOPENE CYCLASE/PHYTOENE SYNTHASE"/>
    <property type="match status" value="1"/>
</dbReference>
<proteinExistence type="predicted"/>
<evidence type="ECO:0000313" key="2">
    <source>
        <dbReference type="EMBL" id="AFA39984.1"/>
    </source>
</evidence>
<dbReference type="SFLD" id="SFLDG01018">
    <property type="entry name" value="Squalene/Phytoene_Synthase_Lik"/>
    <property type="match status" value="1"/>
</dbReference>
<keyword evidence="1 2" id="KW-0808">Transferase</keyword>
<dbReference type="SFLD" id="SFLDS00005">
    <property type="entry name" value="Isoprenoid_Synthase_Type_I"/>
    <property type="match status" value="1"/>
</dbReference>
<dbReference type="GO" id="GO:0008299">
    <property type="term" value="P:isoprenoid biosynthetic process"/>
    <property type="evidence" value="ECO:0007669"/>
    <property type="project" value="UniProtKB-ARBA"/>
</dbReference>
<dbReference type="InterPro" id="IPR033904">
    <property type="entry name" value="Trans_IPPS_HH"/>
</dbReference>
<dbReference type="InterPro" id="IPR044843">
    <property type="entry name" value="Trans_IPPS_bact-type"/>
</dbReference>